<evidence type="ECO:0000256" key="1">
    <source>
        <dbReference type="SAM" id="MobiDB-lite"/>
    </source>
</evidence>
<name>A0ABR3NJD9_9TELE</name>
<dbReference type="Proteomes" id="UP001558613">
    <property type="component" value="Unassembled WGS sequence"/>
</dbReference>
<comment type="caution">
    <text evidence="2">The sequence shown here is derived from an EMBL/GenBank/DDBJ whole genome shotgun (WGS) entry which is preliminary data.</text>
</comment>
<sequence length="130" mass="13508">MQGLQLPSRLSVAANPLLPANVRPPSAPPQPGPAHQYHLPSSTVGQAQPKRKKNIPSGPGALSLPAEKSQTQRQLLPSPPPGAQLVMLTPMASQGLTVPVLVAAPQALSFSLFSAPAAAPVRKLTRKVQL</sequence>
<dbReference type="EMBL" id="JAYMGO010000003">
    <property type="protein sequence ID" value="KAL1277029.1"/>
    <property type="molecule type" value="Genomic_DNA"/>
</dbReference>
<proteinExistence type="predicted"/>
<keyword evidence="3" id="KW-1185">Reference proteome</keyword>
<protein>
    <submittedName>
        <fullName evidence="2">Uncharacterized protein</fullName>
    </submittedName>
</protein>
<evidence type="ECO:0000313" key="2">
    <source>
        <dbReference type="EMBL" id="KAL1277029.1"/>
    </source>
</evidence>
<evidence type="ECO:0000313" key="3">
    <source>
        <dbReference type="Proteomes" id="UP001558613"/>
    </source>
</evidence>
<accession>A0ABR3NJD9</accession>
<organism evidence="2 3">
    <name type="scientific">Cirrhinus molitorella</name>
    <name type="common">mud carp</name>
    <dbReference type="NCBI Taxonomy" id="172907"/>
    <lineage>
        <taxon>Eukaryota</taxon>
        <taxon>Metazoa</taxon>
        <taxon>Chordata</taxon>
        <taxon>Craniata</taxon>
        <taxon>Vertebrata</taxon>
        <taxon>Euteleostomi</taxon>
        <taxon>Actinopterygii</taxon>
        <taxon>Neopterygii</taxon>
        <taxon>Teleostei</taxon>
        <taxon>Ostariophysi</taxon>
        <taxon>Cypriniformes</taxon>
        <taxon>Cyprinidae</taxon>
        <taxon>Labeoninae</taxon>
        <taxon>Labeonini</taxon>
        <taxon>Cirrhinus</taxon>
    </lineage>
</organism>
<reference evidence="2 3" key="1">
    <citation type="submission" date="2023-09" db="EMBL/GenBank/DDBJ databases">
        <authorList>
            <person name="Wang M."/>
        </authorList>
    </citation>
    <scope>NUCLEOTIDE SEQUENCE [LARGE SCALE GENOMIC DNA]</scope>
    <source>
        <strain evidence="2">GT-2023</strain>
        <tissue evidence="2">Liver</tissue>
    </source>
</reference>
<gene>
    <name evidence="2" type="ORF">QQF64_023702</name>
</gene>
<feature type="region of interest" description="Disordered" evidence="1">
    <location>
        <begin position="15"/>
        <end position="82"/>
    </location>
</feature>